<feature type="domain" description="GAT" evidence="13">
    <location>
        <begin position="153"/>
        <end position="282"/>
    </location>
</feature>
<dbReference type="Pfam" id="PF18308">
    <property type="entry name" value="GGA_N-GAT"/>
    <property type="match status" value="1"/>
</dbReference>
<dbReference type="PANTHER" id="PTHR45905">
    <property type="entry name" value="GOLGI-LOCALIZED, GAMMA-ADAPTIN EAR CONTAINING, ARF BINDING PROTEIN"/>
    <property type="match status" value="1"/>
</dbReference>
<dbReference type="Pfam" id="PF00790">
    <property type="entry name" value="VHS"/>
    <property type="match status" value="1"/>
</dbReference>
<dbReference type="GO" id="GO:0031267">
    <property type="term" value="F:small GTPase binding"/>
    <property type="evidence" value="ECO:0007669"/>
    <property type="project" value="InterPro"/>
</dbReference>
<sequence>DPANEEDRWDCIQSFYQLVGQEDDGPQVAIRLLSHKIQSPQEKEALQALTVLEACMNNCGKRFHSEVAKFRFLNELIKVLMPKYFGLWTPQKVKDRVTEVLYGWTLWLKEEPKIQEAYSMLKKQGIVKKDPTLSDKIIMAPPPQRTTQSVFDQEDKAQLLARLLKSARPEDLETANRLIKSTIQEEQEKAEKVSKRESTLNEAESSTRELRELLDQHTDTGTLLELSDDVKVGGLYERCDRLRPTLFRLASDTTDDNAALTQILAANDELTLVVTAYKELVGRRERNGGRSKSEEGTEAKRNGMGGFSCCLLFFEFIVPWKSFDLVHCEILYVWKKIKVVVLWLHCHSLLLRIFPFSDRPFCSSQSESPSKPQKRFGEESGSPVKLEESSRPSEILKNVFVPLDTIKSSHLEPITVFDQGGIHISLHFAKDSVPGHPGVAVIVVSTVNTSALRVRDYLFQAAVPKTMFVKLQPASGTRLPAYNPLLPPPAISQVLLLANPQKRKVRLRYKLSLTHGDQQLNETREIDNVPDWTTLTSH</sequence>
<protein>
    <recommendedName>
        <fullName evidence="16">Golgi-associated, gamma adaptin ear containing, ARF binding protein 2</fullName>
    </recommendedName>
</protein>
<evidence type="ECO:0000256" key="3">
    <source>
        <dbReference type="ARBA" id="ARBA00008099"/>
    </source>
</evidence>
<keyword evidence="4" id="KW-0813">Transport</keyword>
<evidence type="ECO:0000259" key="13">
    <source>
        <dbReference type="PROSITE" id="PS50909"/>
    </source>
</evidence>
<keyword evidence="8" id="KW-0333">Golgi apparatus</keyword>
<dbReference type="Proteomes" id="UP000261620">
    <property type="component" value="Unplaced"/>
</dbReference>
<dbReference type="SUPFAM" id="SSF49348">
    <property type="entry name" value="Clathrin adaptor appendage domain"/>
    <property type="match status" value="1"/>
</dbReference>
<comment type="similarity">
    <text evidence="3">Belongs to the GGA protein family.</text>
</comment>
<dbReference type="STRING" id="94237.ENSMMOP00000014790"/>
<evidence type="ECO:0000259" key="12">
    <source>
        <dbReference type="PROSITE" id="PS50180"/>
    </source>
</evidence>
<evidence type="ECO:0000259" key="11">
    <source>
        <dbReference type="PROSITE" id="PS50179"/>
    </source>
</evidence>
<dbReference type="SUPFAM" id="SSF48464">
    <property type="entry name" value="ENTH/VHS domain"/>
    <property type="match status" value="1"/>
</dbReference>
<dbReference type="InterPro" id="IPR008153">
    <property type="entry name" value="GAE_dom"/>
</dbReference>
<dbReference type="PANTHER" id="PTHR45905:SF6">
    <property type="entry name" value="ADP-RIBOSYLATION FACTOR-BINDING PROTEIN GGA3"/>
    <property type="match status" value="1"/>
</dbReference>
<dbReference type="GO" id="GO:0005802">
    <property type="term" value="C:trans-Golgi network"/>
    <property type="evidence" value="ECO:0007669"/>
    <property type="project" value="InterPro"/>
</dbReference>
<proteinExistence type="inferred from homology"/>
<dbReference type="InterPro" id="IPR004152">
    <property type="entry name" value="GAT_dom"/>
</dbReference>
<evidence type="ECO:0000256" key="1">
    <source>
        <dbReference type="ARBA" id="ARBA00004150"/>
    </source>
</evidence>
<dbReference type="GO" id="GO:0034394">
    <property type="term" value="P:protein localization to cell surface"/>
    <property type="evidence" value="ECO:0007669"/>
    <property type="project" value="TreeGrafter"/>
</dbReference>
<evidence type="ECO:0000256" key="6">
    <source>
        <dbReference type="ARBA" id="ARBA00022843"/>
    </source>
</evidence>
<dbReference type="AlphaFoldDB" id="A0A3Q4B9F6"/>
<evidence type="ECO:0000256" key="5">
    <source>
        <dbReference type="ARBA" id="ARBA00022753"/>
    </source>
</evidence>
<feature type="domain" description="GAE" evidence="12">
    <location>
        <begin position="409"/>
        <end position="530"/>
    </location>
</feature>
<feature type="region of interest" description="Disordered" evidence="10">
    <location>
        <begin position="365"/>
        <end position="389"/>
    </location>
</feature>
<evidence type="ECO:0000313" key="14">
    <source>
        <dbReference type="Ensembl" id="ENSMMOP00000014790.1"/>
    </source>
</evidence>
<keyword evidence="6" id="KW-0832">Ubl conjugation</keyword>
<dbReference type="GO" id="GO:0006886">
    <property type="term" value="P:intracellular protein transport"/>
    <property type="evidence" value="ECO:0007669"/>
    <property type="project" value="InterPro"/>
</dbReference>
<feature type="region of interest" description="Disordered" evidence="10">
    <location>
        <begin position="188"/>
        <end position="209"/>
    </location>
</feature>
<keyword evidence="15" id="KW-1185">Reference proteome</keyword>
<evidence type="ECO:0008006" key="16">
    <source>
        <dbReference type="Google" id="ProtNLM"/>
    </source>
</evidence>
<evidence type="ECO:0000256" key="2">
    <source>
        <dbReference type="ARBA" id="ARBA00004220"/>
    </source>
</evidence>
<dbReference type="PROSITE" id="PS50180">
    <property type="entry name" value="GAE"/>
    <property type="match status" value="1"/>
</dbReference>
<dbReference type="OMA" id="NCCKEKK"/>
<dbReference type="InterPro" id="IPR013041">
    <property type="entry name" value="Clathrin_app_Ig-like_sf"/>
</dbReference>
<dbReference type="PROSITE" id="PS50909">
    <property type="entry name" value="GAT"/>
    <property type="match status" value="1"/>
</dbReference>
<evidence type="ECO:0000256" key="8">
    <source>
        <dbReference type="ARBA" id="ARBA00023034"/>
    </source>
</evidence>
<evidence type="ECO:0000256" key="10">
    <source>
        <dbReference type="SAM" id="MobiDB-lite"/>
    </source>
</evidence>
<dbReference type="Pfam" id="PF03127">
    <property type="entry name" value="GAT"/>
    <property type="match status" value="1"/>
</dbReference>
<dbReference type="Gene3D" id="1.25.40.90">
    <property type="match status" value="1"/>
</dbReference>
<keyword evidence="5" id="KW-0967">Endosome</keyword>
<dbReference type="Gene3D" id="2.60.40.1230">
    <property type="match status" value="1"/>
</dbReference>
<dbReference type="PROSITE" id="PS50179">
    <property type="entry name" value="VHS"/>
    <property type="match status" value="1"/>
</dbReference>
<dbReference type="InterPro" id="IPR041198">
    <property type="entry name" value="GGA_N-GAT"/>
</dbReference>
<dbReference type="InterPro" id="IPR002014">
    <property type="entry name" value="VHS_dom"/>
</dbReference>
<dbReference type="SMART" id="SM00288">
    <property type="entry name" value="VHS"/>
    <property type="match status" value="1"/>
</dbReference>
<dbReference type="InterPro" id="IPR008152">
    <property type="entry name" value="Clathrin_a/b/g-adaptin_app_Ig"/>
</dbReference>
<dbReference type="InterPro" id="IPR008942">
    <property type="entry name" value="ENTH_VHS"/>
</dbReference>
<accession>A0A3Q4B9F6</accession>
<keyword evidence="9" id="KW-0472">Membrane</keyword>
<dbReference type="Ensembl" id="ENSMMOT00000015032.1">
    <property type="protein sequence ID" value="ENSMMOP00000014790.1"/>
    <property type="gene ID" value="ENSMMOG00000011309.1"/>
</dbReference>
<dbReference type="InterPro" id="IPR027422">
    <property type="entry name" value="GGA1-3"/>
</dbReference>
<dbReference type="Gene3D" id="1.20.58.160">
    <property type="match status" value="1"/>
</dbReference>
<dbReference type="GO" id="GO:0006893">
    <property type="term" value="P:Golgi to plasma membrane transport"/>
    <property type="evidence" value="ECO:0007669"/>
    <property type="project" value="TreeGrafter"/>
</dbReference>
<dbReference type="InterPro" id="IPR038425">
    <property type="entry name" value="GAT_sf"/>
</dbReference>
<dbReference type="SUPFAM" id="SSF89009">
    <property type="entry name" value="GAT-like domain"/>
    <property type="match status" value="1"/>
</dbReference>
<dbReference type="SMART" id="SM00809">
    <property type="entry name" value="Alpha_adaptinC2"/>
    <property type="match status" value="1"/>
</dbReference>
<dbReference type="GO" id="GO:0035091">
    <property type="term" value="F:phosphatidylinositol binding"/>
    <property type="evidence" value="ECO:0007669"/>
    <property type="project" value="InterPro"/>
</dbReference>
<reference evidence="14" key="1">
    <citation type="submission" date="2025-08" db="UniProtKB">
        <authorList>
            <consortium name="Ensembl"/>
        </authorList>
    </citation>
    <scope>IDENTIFICATION</scope>
</reference>
<reference evidence="14" key="2">
    <citation type="submission" date="2025-09" db="UniProtKB">
        <authorList>
            <consortium name="Ensembl"/>
        </authorList>
    </citation>
    <scope>IDENTIFICATION</scope>
</reference>
<organism evidence="14 15">
    <name type="scientific">Mola mola</name>
    <name type="common">Ocean sunfish</name>
    <name type="synonym">Tetraodon mola</name>
    <dbReference type="NCBI Taxonomy" id="94237"/>
    <lineage>
        <taxon>Eukaryota</taxon>
        <taxon>Metazoa</taxon>
        <taxon>Chordata</taxon>
        <taxon>Craniata</taxon>
        <taxon>Vertebrata</taxon>
        <taxon>Euteleostomi</taxon>
        <taxon>Actinopterygii</taxon>
        <taxon>Neopterygii</taxon>
        <taxon>Teleostei</taxon>
        <taxon>Neoteleostei</taxon>
        <taxon>Acanthomorphata</taxon>
        <taxon>Eupercaria</taxon>
        <taxon>Tetraodontiformes</taxon>
        <taxon>Molidae</taxon>
        <taxon>Mola</taxon>
    </lineage>
</organism>
<evidence type="ECO:0000313" key="15">
    <source>
        <dbReference type="Proteomes" id="UP000261620"/>
    </source>
</evidence>
<name>A0A3Q4B9F6_MOLML</name>
<evidence type="ECO:0000256" key="7">
    <source>
        <dbReference type="ARBA" id="ARBA00022927"/>
    </source>
</evidence>
<dbReference type="GO" id="GO:0043130">
    <property type="term" value="F:ubiquitin binding"/>
    <property type="evidence" value="ECO:0007669"/>
    <property type="project" value="InterPro"/>
</dbReference>
<dbReference type="Gene3D" id="1.20.5.170">
    <property type="match status" value="1"/>
</dbReference>
<feature type="domain" description="VHS" evidence="11">
    <location>
        <begin position="1"/>
        <end position="129"/>
    </location>
</feature>
<keyword evidence="7" id="KW-0653">Protein transport</keyword>
<evidence type="ECO:0000256" key="9">
    <source>
        <dbReference type="ARBA" id="ARBA00023136"/>
    </source>
</evidence>
<dbReference type="GO" id="GO:0031901">
    <property type="term" value="C:early endosome membrane"/>
    <property type="evidence" value="ECO:0007669"/>
    <property type="project" value="UniProtKB-SubCell"/>
</dbReference>
<evidence type="ECO:0000256" key="4">
    <source>
        <dbReference type="ARBA" id="ARBA00022448"/>
    </source>
</evidence>
<dbReference type="Pfam" id="PF02883">
    <property type="entry name" value="Alpha_adaptinC2"/>
    <property type="match status" value="1"/>
</dbReference>
<comment type="subcellular location">
    <subcellularLocation>
        <location evidence="2">Early endosome membrane</location>
        <topology evidence="2">Peripheral membrane protein</topology>
    </subcellularLocation>
    <subcellularLocation>
        <location evidence="1">Golgi apparatus</location>
        <location evidence="1">trans-Golgi network membrane</location>
        <topology evidence="1">Peripheral membrane protein</topology>
    </subcellularLocation>
</comment>